<name>A0A5D2AKJ4_GOSDA</name>
<dbReference type="AlphaFoldDB" id="A0A5D2AKJ4"/>
<reference evidence="1 2" key="1">
    <citation type="submission" date="2019-06" db="EMBL/GenBank/DDBJ databases">
        <title>WGS assembly of Gossypium darwinii.</title>
        <authorList>
            <person name="Chen Z.J."/>
            <person name="Sreedasyam A."/>
            <person name="Ando A."/>
            <person name="Song Q."/>
            <person name="De L."/>
            <person name="Hulse-Kemp A."/>
            <person name="Ding M."/>
            <person name="Ye W."/>
            <person name="Kirkbride R."/>
            <person name="Jenkins J."/>
            <person name="Plott C."/>
            <person name="Lovell J."/>
            <person name="Lin Y.-M."/>
            <person name="Vaughn R."/>
            <person name="Liu B."/>
            <person name="Li W."/>
            <person name="Simpson S."/>
            <person name="Scheffler B."/>
            <person name="Saski C."/>
            <person name="Grover C."/>
            <person name="Hu G."/>
            <person name="Conover J."/>
            <person name="Carlson J."/>
            <person name="Shu S."/>
            <person name="Boston L."/>
            <person name="Williams M."/>
            <person name="Peterson D."/>
            <person name="Mcgee K."/>
            <person name="Jones D."/>
            <person name="Wendel J."/>
            <person name="Stelly D."/>
            <person name="Grimwood J."/>
            <person name="Schmutz J."/>
        </authorList>
    </citation>
    <scope>NUCLEOTIDE SEQUENCE [LARGE SCALE GENOMIC DNA]</scope>
    <source>
        <strain evidence="1">1808015.09</strain>
    </source>
</reference>
<gene>
    <name evidence="1" type="ORF">ES288_D11G141700v1</name>
</gene>
<organism evidence="1 2">
    <name type="scientific">Gossypium darwinii</name>
    <name type="common">Darwin's cotton</name>
    <name type="synonym">Gossypium barbadense var. darwinii</name>
    <dbReference type="NCBI Taxonomy" id="34276"/>
    <lineage>
        <taxon>Eukaryota</taxon>
        <taxon>Viridiplantae</taxon>
        <taxon>Streptophyta</taxon>
        <taxon>Embryophyta</taxon>
        <taxon>Tracheophyta</taxon>
        <taxon>Spermatophyta</taxon>
        <taxon>Magnoliopsida</taxon>
        <taxon>eudicotyledons</taxon>
        <taxon>Gunneridae</taxon>
        <taxon>Pentapetalae</taxon>
        <taxon>rosids</taxon>
        <taxon>malvids</taxon>
        <taxon>Malvales</taxon>
        <taxon>Malvaceae</taxon>
        <taxon>Malvoideae</taxon>
        <taxon>Gossypium</taxon>
    </lineage>
</organism>
<evidence type="ECO:0000313" key="2">
    <source>
        <dbReference type="Proteomes" id="UP000323506"/>
    </source>
</evidence>
<sequence length="142" mass="16507">MLWRTPVPKVDTKARTHRKAERSEVEPWFGRKPILVIIKPMSAQLLCDWFSISFLNKTRAREHPHLPFFSVVQAANMQMRPDPSRPHSILTYGQLLPGASTIVAPFWTTHQKTHILRYNTVSVTNFWSCQLLFMIDNDANLH</sequence>
<accession>A0A5D2AKJ4</accession>
<dbReference type="Proteomes" id="UP000323506">
    <property type="component" value="Chromosome D11"/>
</dbReference>
<proteinExistence type="predicted"/>
<keyword evidence="2" id="KW-1185">Reference proteome</keyword>
<protein>
    <submittedName>
        <fullName evidence="1">Uncharacterized protein</fullName>
    </submittedName>
</protein>
<evidence type="ECO:0000313" key="1">
    <source>
        <dbReference type="EMBL" id="TYG45019.1"/>
    </source>
</evidence>
<dbReference type="EMBL" id="CM017711">
    <property type="protein sequence ID" value="TYG45019.1"/>
    <property type="molecule type" value="Genomic_DNA"/>
</dbReference>